<evidence type="ECO:0000256" key="2">
    <source>
        <dbReference type="ARBA" id="ARBA00022980"/>
    </source>
</evidence>
<dbReference type="InterPro" id="IPR005484">
    <property type="entry name" value="Ribosomal_uL18_bac/plant/anim"/>
</dbReference>
<dbReference type="GO" id="GO:0008097">
    <property type="term" value="F:5S rRNA binding"/>
    <property type="evidence" value="ECO:0007669"/>
    <property type="project" value="TreeGrafter"/>
</dbReference>
<dbReference type="PANTHER" id="PTHR12899:SF16">
    <property type="entry name" value="OS02G0689700 PROTEIN"/>
    <property type="match status" value="1"/>
</dbReference>
<evidence type="ECO:0000313" key="5">
    <source>
        <dbReference type="EnsemblPlants" id="OGLUM06G17370.1"/>
    </source>
</evidence>
<organism evidence="5">
    <name type="scientific">Oryza glumipatula</name>
    <dbReference type="NCBI Taxonomy" id="40148"/>
    <lineage>
        <taxon>Eukaryota</taxon>
        <taxon>Viridiplantae</taxon>
        <taxon>Streptophyta</taxon>
        <taxon>Embryophyta</taxon>
        <taxon>Tracheophyta</taxon>
        <taxon>Spermatophyta</taxon>
        <taxon>Magnoliopsida</taxon>
        <taxon>Liliopsida</taxon>
        <taxon>Poales</taxon>
        <taxon>Poaceae</taxon>
        <taxon>BOP clade</taxon>
        <taxon>Oryzoideae</taxon>
        <taxon>Oryzeae</taxon>
        <taxon>Oryzinae</taxon>
        <taxon>Oryza</taxon>
    </lineage>
</organism>
<dbReference type="GO" id="GO:1990904">
    <property type="term" value="C:ribonucleoprotein complex"/>
    <property type="evidence" value="ECO:0007669"/>
    <property type="project" value="UniProtKB-KW"/>
</dbReference>
<dbReference type="Gramene" id="OGLUM06G17370.1">
    <property type="protein sequence ID" value="OGLUM06G17370.1"/>
    <property type="gene ID" value="OGLUM06G17370"/>
</dbReference>
<dbReference type="EnsemblPlants" id="OGLUM06G17370.1">
    <property type="protein sequence ID" value="OGLUM06G17370.1"/>
    <property type="gene ID" value="OGLUM06G17370"/>
</dbReference>
<dbReference type="AlphaFoldDB" id="A0A0E0AA63"/>
<dbReference type="PANTHER" id="PTHR12899">
    <property type="entry name" value="39S RIBOSOMAL PROTEIN L18, MITOCHONDRIAL"/>
    <property type="match status" value="1"/>
</dbReference>
<feature type="compositionally biased region" description="Basic residues" evidence="4">
    <location>
        <begin position="1"/>
        <end position="13"/>
    </location>
</feature>
<protein>
    <submittedName>
        <fullName evidence="5">Uncharacterized protein</fullName>
    </submittedName>
</protein>
<reference evidence="5" key="1">
    <citation type="submission" date="2015-04" db="UniProtKB">
        <authorList>
            <consortium name="EnsemblPlants"/>
        </authorList>
    </citation>
    <scope>IDENTIFICATION</scope>
</reference>
<evidence type="ECO:0000256" key="4">
    <source>
        <dbReference type="SAM" id="MobiDB-lite"/>
    </source>
</evidence>
<keyword evidence="2" id="KW-0689">Ribosomal protein</keyword>
<sequence>MEGGWRGHRRRSRGPPPSRTSRSRLRPCPATTRPWWCARRSQKEAEERPNRKSCKQCMDMYMRPFLLNVFFSKRFVHAKVVHRGTSECIIETGAWQRDGQRSEASAEGGDAGTVGRGRQRARERRQSPSMPVHRTFL</sequence>
<accession>A0A0E0AA63</accession>
<keyword evidence="6" id="KW-1185">Reference proteome</keyword>
<dbReference type="HOGENOM" id="CLU_1799626_0_0_1"/>
<comment type="similarity">
    <text evidence="1">Belongs to the universal ribosomal protein uL18 family.</text>
</comment>
<name>A0A0E0AA63_9ORYZ</name>
<proteinExistence type="inferred from homology"/>
<reference evidence="5" key="2">
    <citation type="submission" date="2018-05" db="EMBL/GenBank/DDBJ databases">
        <title>OgluRS3 (Oryza glumaepatula Reference Sequence Version 3).</title>
        <authorList>
            <person name="Zhang J."/>
            <person name="Kudrna D."/>
            <person name="Lee S."/>
            <person name="Talag J."/>
            <person name="Welchert J."/>
            <person name="Wing R.A."/>
        </authorList>
    </citation>
    <scope>NUCLEOTIDE SEQUENCE [LARGE SCALE GENOMIC DNA]</scope>
</reference>
<dbReference type="Proteomes" id="UP000026961">
    <property type="component" value="Chromosome 6"/>
</dbReference>
<dbReference type="eggNOG" id="KOG1870">
    <property type="taxonomic scope" value="Eukaryota"/>
</dbReference>
<evidence type="ECO:0000256" key="3">
    <source>
        <dbReference type="ARBA" id="ARBA00023274"/>
    </source>
</evidence>
<dbReference type="GO" id="GO:0003735">
    <property type="term" value="F:structural constituent of ribosome"/>
    <property type="evidence" value="ECO:0007669"/>
    <property type="project" value="InterPro"/>
</dbReference>
<feature type="region of interest" description="Disordered" evidence="4">
    <location>
        <begin position="97"/>
        <end position="137"/>
    </location>
</feature>
<dbReference type="STRING" id="40148.A0A0E0AA63"/>
<feature type="region of interest" description="Disordered" evidence="4">
    <location>
        <begin position="1"/>
        <end position="30"/>
    </location>
</feature>
<dbReference type="GO" id="GO:0006412">
    <property type="term" value="P:translation"/>
    <property type="evidence" value="ECO:0007669"/>
    <property type="project" value="InterPro"/>
</dbReference>
<evidence type="ECO:0000256" key="1">
    <source>
        <dbReference type="ARBA" id="ARBA00007116"/>
    </source>
</evidence>
<evidence type="ECO:0000313" key="6">
    <source>
        <dbReference type="Proteomes" id="UP000026961"/>
    </source>
</evidence>
<keyword evidence="3" id="KW-0687">Ribonucleoprotein</keyword>
<dbReference type="GO" id="GO:0005840">
    <property type="term" value="C:ribosome"/>
    <property type="evidence" value="ECO:0007669"/>
    <property type="project" value="UniProtKB-KW"/>
</dbReference>